<dbReference type="Gene3D" id="2.40.10.10">
    <property type="entry name" value="Trypsin-like serine proteases"/>
    <property type="match status" value="1"/>
</dbReference>
<dbReference type="Proteomes" id="UP000470404">
    <property type="component" value="Unassembled WGS sequence"/>
</dbReference>
<organism evidence="3 4">
    <name type="scientific">Amycolatopsis rubida</name>
    <dbReference type="NCBI Taxonomy" id="112413"/>
    <lineage>
        <taxon>Bacteria</taxon>
        <taxon>Bacillati</taxon>
        <taxon>Actinomycetota</taxon>
        <taxon>Actinomycetes</taxon>
        <taxon>Pseudonocardiales</taxon>
        <taxon>Pseudonocardiaceae</taxon>
        <taxon>Amycolatopsis</taxon>
    </lineage>
</organism>
<comment type="caution">
    <text evidence="3">The sequence shown here is derived from an EMBL/GenBank/DDBJ whole genome shotgun (WGS) entry which is preliminary data.</text>
</comment>
<protein>
    <submittedName>
        <fullName evidence="3">Trypsin-like serine protease</fullName>
    </submittedName>
</protein>
<reference evidence="3 4" key="1">
    <citation type="submission" date="2020-01" db="EMBL/GenBank/DDBJ databases">
        <title>Insect and environment-associated Actinomycetes.</title>
        <authorList>
            <person name="Currrie C."/>
            <person name="Chevrette M."/>
            <person name="Carlson C."/>
            <person name="Stubbendieck R."/>
            <person name="Wendt-Pienkowski E."/>
        </authorList>
    </citation>
    <scope>NUCLEOTIDE SEQUENCE [LARGE SCALE GENOMIC DNA]</scope>
    <source>
        <strain evidence="3 4">SID8386</strain>
    </source>
</reference>
<evidence type="ECO:0000313" key="4">
    <source>
        <dbReference type="Proteomes" id="UP000470404"/>
    </source>
</evidence>
<proteinExistence type="predicted"/>
<evidence type="ECO:0000256" key="1">
    <source>
        <dbReference type="SAM" id="SignalP"/>
    </source>
</evidence>
<accession>A0ABX0BMD1</accession>
<dbReference type="SUPFAM" id="SSF50494">
    <property type="entry name" value="Trypsin-like serine proteases"/>
    <property type="match status" value="1"/>
</dbReference>
<dbReference type="PANTHER" id="PTHR24260:SF132">
    <property type="entry name" value="PEPTIDASE S1 DOMAIN-CONTAINING PROTEIN"/>
    <property type="match status" value="1"/>
</dbReference>
<dbReference type="InterPro" id="IPR043504">
    <property type="entry name" value="Peptidase_S1_PA_chymotrypsin"/>
</dbReference>
<dbReference type="RefSeq" id="WP_067595695.1">
    <property type="nucleotide sequence ID" value="NZ_JAAGNC010000080.1"/>
</dbReference>
<dbReference type="PROSITE" id="PS50240">
    <property type="entry name" value="TRYPSIN_DOM"/>
    <property type="match status" value="1"/>
</dbReference>
<feature type="domain" description="Peptidase S1" evidence="2">
    <location>
        <begin position="41"/>
        <end position="282"/>
    </location>
</feature>
<dbReference type="SMART" id="SM00020">
    <property type="entry name" value="Tryp_SPc"/>
    <property type="match status" value="1"/>
</dbReference>
<feature type="signal peptide" evidence="1">
    <location>
        <begin position="1"/>
        <end position="28"/>
    </location>
</feature>
<sequence>MRSRKFASAGAVALAASAVLTSAASASAVEADAGPVASARLIGGVPAPASVTFVGALMFDAEREGVHDALTCGSVVVGRQWLLSAAQCVADLGVPGEFPAKDKKFHVRVGSLDRTAGGSTANVDGIYLNPHWTGEVNPPRKAGDAVMLHVDRPLDVPVVRMAWWTPPPGSVQRTYSWGATVPAAQPDRDKLPTMLQQLDLTVLPKPQCADAGITNGEFCTSHKNGTGPAYGDAGGPTIVYDRHGRPYVTGLDSRGGSPVPGQANTAFTSVAAYRDWAEDVMDDHT</sequence>
<keyword evidence="4" id="KW-1185">Reference proteome</keyword>
<dbReference type="Pfam" id="PF00089">
    <property type="entry name" value="Trypsin"/>
    <property type="match status" value="1"/>
</dbReference>
<dbReference type="InterPro" id="IPR001254">
    <property type="entry name" value="Trypsin_dom"/>
</dbReference>
<evidence type="ECO:0000313" key="3">
    <source>
        <dbReference type="EMBL" id="NEC56797.1"/>
    </source>
</evidence>
<gene>
    <name evidence="3" type="ORF">G3I59_14705</name>
</gene>
<evidence type="ECO:0000259" key="2">
    <source>
        <dbReference type="PROSITE" id="PS50240"/>
    </source>
</evidence>
<dbReference type="InterPro" id="IPR009003">
    <property type="entry name" value="Peptidase_S1_PA"/>
</dbReference>
<feature type="chain" id="PRO_5045224290" evidence="1">
    <location>
        <begin position="29"/>
        <end position="285"/>
    </location>
</feature>
<keyword evidence="1" id="KW-0732">Signal</keyword>
<dbReference type="PANTHER" id="PTHR24260">
    <property type="match status" value="1"/>
</dbReference>
<dbReference type="EMBL" id="JAAGNC010000080">
    <property type="protein sequence ID" value="NEC56797.1"/>
    <property type="molecule type" value="Genomic_DNA"/>
</dbReference>
<dbReference type="InterPro" id="IPR051333">
    <property type="entry name" value="CLIP_Serine_Protease"/>
</dbReference>
<name>A0ABX0BMD1_9PSEU</name>